<protein>
    <submittedName>
        <fullName evidence="1">Uncharacterized protein</fullName>
    </submittedName>
</protein>
<organism evidence="1 2">
    <name type="scientific">Pseudomonas coronafaciens pv. coronafaciens</name>
    <dbReference type="NCBI Taxonomy" id="235275"/>
    <lineage>
        <taxon>Bacteria</taxon>
        <taxon>Pseudomonadati</taxon>
        <taxon>Pseudomonadota</taxon>
        <taxon>Gammaproteobacteria</taxon>
        <taxon>Pseudomonadales</taxon>
        <taxon>Pseudomonadaceae</taxon>
        <taxon>Pseudomonas</taxon>
        <taxon>Pseudomonas coronafaciens</taxon>
    </lineage>
</organism>
<gene>
    <name evidence="1" type="ORF">GMO17_03220</name>
</gene>
<sequence length="114" mass="12744">MTELQHAVSTSELYERLIDRLGLALETARTSLRLRNELPAELELQGLSCAEFEWIKAYLEKDVMASSATASIKGSYATSSEHSRLINAPKATATIIWLKDKRRAKATVRLGRHS</sequence>
<dbReference type="AlphaFoldDB" id="A0AAE6UMN0"/>
<evidence type="ECO:0000313" key="1">
    <source>
        <dbReference type="EMBL" id="QGT80263.1"/>
    </source>
</evidence>
<dbReference type="EMBL" id="CP046441">
    <property type="protein sequence ID" value="QGT80263.1"/>
    <property type="molecule type" value="Genomic_DNA"/>
</dbReference>
<dbReference type="Proteomes" id="UP000423413">
    <property type="component" value="Chromosome"/>
</dbReference>
<accession>A0AAE6UMN0</accession>
<proteinExistence type="predicted"/>
<dbReference type="GeneID" id="73737311"/>
<name>A0AAE6UMN0_9PSED</name>
<reference evidence="1 2" key="1">
    <citation type="submission" date="2019-11" db="EMBL/GenBank/DDBJ databases">
        <title>Complete genome sequence of Pseudomonas syringae pv. coronafaciens isolate B19001 originated in imported oat cereal.</title>
        <authorList>
            <person name="Kim S.M."/>
            <person name="Lee B.C."/>
            <person name="Seo S.J."/>
            <person name="Lee J.E."/>
            <person name="Choi N.J."/>
            <person name="Park J.H."/>
        </authorList>
    </citation>
    <scope>NUCLEOTIDE SEQUENCE [LARGE SCALE GENOMIC DNA]</scope>
    <source>
        <strain evidence="1 2">B19001</strain>
    </source>
</reference>
<dbReference type="RefSeq" id="WP_024691625.1">
    <property type="nucleotide sequence ID" value="NZ_CP046441.1"/>
</dbReference>
<evidence type="ECO:0000313" key="2">
    <source>
        <dbReference type="Proteomes" id="UP000423413"/>
    </source>
</evidence>